<dbReference type="RefSeq" id="XP_022237882.1">
    <property type="nucleotide sequence ID" value="XM_022382174.1"/>
</dbReference>
<dbReference type="InterPro" id="IPR003591">
    <property type="entry name" value="Leu-rich_rpt_typical-subtyp"/>
</dbReference>
<dbReference type="GeneID" id="111085072"/>
<protein>
    <submittedName>
        <fullName evidence="6">Leucine-rich repeat-containing protein 4C-like</fullName>
    </submittedName>
</protein>
<dbReference type="PANTHER" id="PTHR24373">
    <property type="entry name" value="SLIT RELATED LEUCINE-RICH REPEAT NEURONAL PROTEIN"/>
    <property type="match status" value="1"/>
</dbReference>
<reference evidence="6" key="1">
    <citation type="submission" date="2025-08" db="UniProtKB">
        <authorList>
            <consortium name="RefSeq"/>
        </authorList>
    </citation>
    <scope>IDENTIFICATION</scope>
    <source>
        <tissue evidence="6">Muscle</tissue>
    </source>
</reference>
<dbReference type="PANTHER" id="PTHR24373:SF275">
    <property type="entry name" value="TIR DOMAIN-CONTAINING PROTEIN"/>
    <property type="match status" value="1"/>
</dbReference>
<evidence type="ECO:0000256" key="1">
    <source>
        <dbReference type="ARBA" id="ARBA00022614"/>
    </source>
</evidence>
<evidence type="ECO:0000256" key="2">
    <source>
        <dbReference type="ARBA" id="ARBA00022729"/>
    </source>
</evidence>
<gene>
    <name evidence="6" type="primary">LOC111085072</name>
</gene>
<feature type="signal peptide" evidence="4">
    <location>
        <begin position="1"/>
        <end position="18"/>
    </location>
</feature>
<organism evidence="5 6">
    <name type="scientific">Limulus polyphemus</name>
    <name type="common">Atlantic horseshoe crab</name>
    <dbReference type="NCBI Taxonomy" id="6850"/>
    <lineage>
        <taxon>Eukaryota</taxon>
        <taxon>Metazoa</taxon>
        <taxon>Ecdysozoa</taxon>
        <taxon>Arthropoda</taxon>
        <taxon>Chelicerata</taxon>
        <taxon>Merostomata</taxon>
        <taxon>Xiphosura</taxon>
        <taxon>Limulidae</taxon>
        <taxon>Limulus</taxon>
    </lineage>
</organism>
<dbReference type="SMART" id="SM00369">
    <property type="entry name" value="LRR_TYP"/>
    <property type="match status" value="3"/>
</dbReference>
<dbReference type="InterPro" id="IPR032675">
    <property type="entry name" value="LRR_dom_sf"/>
</dbReference>
<evidence type="ECO:0000313" key="5">
    <source>
        <dbReference type="Proteomes" id="UP000694941"/>
    </source>
</evidence>
<evidence type="ECO:0000256" key="3">
    <source>
        <dbReference type="ARBA" id="ARBA00022737"/>
    </source>
</evidence>
<keyword evidence="1" id="KW-0433">Leucine-rich repeat</keyword>
<dbReference type="InterPro" id="IPR050328">
    <property type="entry name" value="Dev_Immune_Receptor"/>
</dbReference>
<name>A0ABM1S2M7_LIMPO</name>
<dbReference type="Proteomes" id="UP000694941">
    <property type="component" value="Unplaced"/>
</dbReference>
<dbReference type="Gene3D" id="3.80.10.10">
    <property type="entry name" value="Ribonuclease Inhibitor"/>
    <property type="match status" value="1"/>
</dbReference>
<feature type="chain" id="PRO_5045821443" evidence="4">
    <location>
        <begin position="19"/>
        <end position="313"/>
    </location>
</feature>
<dbReference type="Pfam" id="PF13855">
    <property type="entry name" value="LRR_8"/>
    <property type="match status" value="1"/>
</dbReference>
<proteinExistence type="predicted"/>
<keyword evidence="5" id="KW-1185">Reference proteome</keyword>
<accession>A0ABM1S2M7</accession>
<keyword evidence="3" id="KW-0677">Repeat</keyword>
<sequence>MMILLMLFVLAGLPKTWCLPSCSEFASLTCTYTNCPSLVVTCNPGFDLPSVTKTLKGRKVEILHLKGYDNPVLPGGVFTGNQIKKLVLESPTIKILVNPENTQVSPFAGLEDQLEVLEVIKAKDAFSWMWEHVAPLRTLKKIIFSESGLFYISDYFLKVFPNIMVIDLQACNVHWIDKNAFRHLKDIRMISLKRNSLKKIQPSYFSGQNKLWDLDLSYNQIEIIQSKSFDNMPELSSLHLDNNKLTELDFKTFHGVWKTVRHLWLHENPLHCSYPDICWLKNTTYPMFAGSAKCSFPKKLVNRNIAFLEFSEC</sequence>
<keyword evidence="2 4" id="KW-0732">Signal</keyword>
<evidence type="ECO:0000256" key="4">
    <source>
        <dbReference type="SAM" id="SignalP"/>
    </source>
</evidence>
<dbReference type="InterPro" id="IPR001611">
    <property type="entry name" value="Leu-rich_rpt"/>
</dbReference>
<evidence type="ECO:0000313" key="6">
    <source>
        <dbReference type="RefSeq" id="XP_022237882.1"/>
    </source>
</evidence>
<dbReference type="SUPFAM" id="SSF52058">
    <property type="entry name" value="L domain-like"/>
    <property type="match status" value="1"/>
</dbReference>